<accession>A0A6P8KQK0</accession>
<evidence type="ECO:0000313" key="6">
    <source>
        <dbReference type="RefSeq" id="XP_033172394.1"/>
    </source>
</evidence>
<feature type="compositionally biased region" description="Acidic residues" evidence="1">
    <location>
        <begin position="427"/>
        <end position="436"/>
    </location>
</feature>
<feature type="compositionally biased region" description="Basic and acidic residues" evidence="1">
    <location>
        <begin position="2122"/>
        <end position="2186"/>
    </location>
</feature>
<reference evidence="3 4" key="1">
    <citation type="submission" date="2025-04" db="UniProtKB">
        <authorList>
            <consortium name="RefSeq"/>
        </authorList>
    </citation>
    <scope>IDENTIFICATION</scope>
    <source>
        <strain evidence="3 4">Mau12</strain>
        <tissue evidence="3 4">Whole Body</tissue>
    </source>
</reference>
<dbReference type="RefSeq" id="XP_033172394.1">
    <property type="nucleotide sequence ID" value="XM_033316503.1"/>
</dbReference>
<feature type="region of interest" description="Disordered" evidence="1">
    <location>
        <begin position="2101"/>
        <end position="2186"/>
    </location>
</feature>
<sequence length="2502" mass="257636">MDTSNASVKSKTSASGSSSINGIGSQIKHISSSQDIGSSVPAVTVQDEKSESHSHSHSHSSASSQSSQSQSQSQPQSQVLTVVGQSISKSSTGALAVLHLPPPTATALVQASANIADLGSMPRARPSFVSNTSSTAATTATSASDGGKPMAVAAIPPASPVSISEPTCPPVSAVSMAPSACDFDSDTELSIVAAAAAVSASAGIDSRSPTSPPTAAASTIMPQLNSSAGVGGVGGGGGTASIAGSQSGFGAGSGAVAAGNTNGHSTTSSSSTHLSLNAKQQRQQKRRRERAQRLQAERDSRCNASSLSGTFIAGSSVGVGSAMSAANGGQGGGVGLVTPNSGVGGGSSAVAMGNGSAAGPGNNGMIYHINSAGSMGEDSNNSNGNFTSSSNGSNNLLPPTDSIASLLLNPPHSPECNSGLMATPSDSEGESLDEDLLSTSSSSTLLLPRDKPPPRPPPPVRRKLPRSPVLEEEIIDGFAILEFKTYEDLEFAIKLGQKRKEKRLSALDELTCTYSIEEMKIPKVIDTGQSQPLRVTSLSTLTVNNNNLKENPQPSLHRDRGGNVISNNNNNNSSNNNNSMINSNGPNANSNSSSLSNVVYLLPSVNMVGNVLETEAEPRDHWRSEYGQQQDQLQSDNSANSKSNNNISDDNQINNSSHQINHTTNNQSSKQQQQAADGGCNASKMQVNNSATVSTRFLENDNDSLMLDISLPSLGVGGAVSHSHDHIDVGVIHASCTGSSSSDTKKSHNSPATSNNTIDQLHVTKPLPTHQLNNLISSDLNAAANANASSNHLGVCKLGSQSAQVAKKSMGLENIETVTTSAACRSLDIQELANVSAQSFGASSSSSSSSSIKKENEQSDLLNDASTNCSSNSKGNNICDNVSNDKKNSEQIFDIDNPPTPMNISNTSSCSDRSSSRKLSDLPHLKKKSAACGDRDNGPYAGVPFAPAMGTVSPDSDPSKALNIKNASESAPGKAVHGHAGASIPPPAASMGDPGNRELGGVLQKSSPDKPLYPSLCAPPSVSSVQFPNVGISAGNEKIASTVASDIDQKIIFNSKATASVSNGLSSGVQRSIVPLLSAAPSPAAVTLSSPFSAHIAAAPNAAGLSILTSASSVILANSSIKSNDSFTRGNTNNGSNNGSSNGQGQLSSVGLSSTSEIAKSNSVPTTSSPPNPIVNGFLSVYPPPATIATSSVTTSALPRVSPNAANKLVPPVSATSSISINPNYVGISGGTTTTSGMGKVVFGAGGNAIVGTGSPLLFPGAPPAPISHVATGVPMIIQAPPYRAPYTNYPLYTPYSGLTHGSYLPPVLPVATPNLSNLPPTQHRSSDSRNSRESPASLKSTPSNIGLSVSMAPTLRSITPLNNSSAISSGASQPVVSVVPSANSAALSMSNPHISHSHHVPVYASGAFSSAAAGTSTPNSGLSTLAVTSLSTSAAPQPHSHFPQSTQMLPQSGNFSSVSHLLTTHPMSSQNQPMVRCGSTLYSSASAAASAPPSAVAAAAVSNFTPSVLAVQSLTTAVTSSSSSPSTLSSSVIQKVISPKGESPCNKDRDSSYSTNIRSHGASTMLPGASQGIGLGSSFCGIAPSQYGGTGTPLLSSSSSMPPGLGNLSSYSSKAALWLNSPANAVVTTCAPTTPIVSSGSARPTPPLSNCTSMGIGMVNAASTARSSCNAISPLSIPATAGIHVSAANPSFQSSSYFPAPLAPPPSSPSPATSSAAIISSSASQFNPAVSHSMSSIVTTAGATTTTASSVTQPAVAAISNPVTNTPHPFSAESLFQPSKNDQADLLRRELDSRFLDRSGLAVTPTPPSSTYLRTDLQHQQHAHLHQHPQLLPPVSASSTPLTAVQPSSGQIFPPPLFKDISKISSVDPQFYRTGMGLPPGGYTGYTSAGLLHSGLGGPTPFMPPNHLTSFAPKKTGRWNAMHVRIAWEIYYHQNKQSPEKQPGFPTASSNAGSINAPIPPGNMISGGGGGMASGASTPVNNVAAIPAVGGGVLVSNGPPSVLGMKTTPNLGMSSAPQHILHRASEMPPSAAFPGGLPGRLAFETSPLAASFIGAPPSHIGTAVSPFGRYVTPFGFTGLTHFGGHLDSWRTNAMQRSVAYHPSSAAASPNWPVKSDPGLDNARREAEERERELRDREQRERDRQRREREERERKEKEEKLKREQQERERERERDRKERERERREIERREMERERMLQQQRINESNKQAAVQAAAAATAPVRDRSPHRNVGELNTEIRIKEEHPRTKEEQDVMLLRASAAAVGVGDPRYHSSSLAAAQASAAAAAAHHHHANFMAASRHGLPPPPSHLTRTMMPPTLSVGGPITHFGAPAPPGWGIDPYRDPYPILRYNPIMEAALRHEAEERQKAINIYAAQSAAHLRSKEPSPIPPSVGSLGPPPPHHRLQIVSSVAQSGVQQPGPPSQQQQQQMSSGGGMVKNSGGPPAPGSIPVQHMISVDSMGQQSVGAKKESDHTMGIVSNAGVGLSSVPGGVIGISPVSSVAPSR</sequence>
<evidence type="ECO:0000313" key="3">
    <source>
        <dbReference type="RefSeq" id="XP_033172390.1"/>
    </source>
</evidence>
<dbReference type="RefSeq" id="XP_033172390.1">
    <property type="nucleotide sequence ID" value="XM_033316499.1"/>
</dbReference>
<feature type="region of interest" description="Disordered" evidence="1">
    <location>
        <begin position="737"/>
        <end position="757"/>
    </location>
</feature>
<feature type="compositionally biased region" description="Low complexity" evidence="1">
    <location>
        <begin position="634"/>
        <end position="676"/>
    </location>
</feature>
<gene>
    <name evidence="3 4 5 6" type="primary">LOC117148845</name>
</gene>
<feature type="compositionally biased region" description="Low complexity" evidence="1">
    <location>
        <begin position="2410"/>
        <end position="2428"/>
    </location>
</feature>
<feature type="compositionally biased region" description="Basic and acidic residues" evidence="1">
    <location>
        <begin position="914"/>
        <end position="924"/>
    </location>
</feature>
<dbReference type="PANTHER" id="PTHR13585:SF19">
    <property type="entry name" value="ZINC FINGER CCCH DOMAIN-CONTAINING PROTEIN 13"/>
    <property type="match status" value="1"/>
</dbReference>
<feature type="compositionally biased region" description="Low complexity" evidence="1">
    <location>
        <begin position="7"/>
        <end position="28"/>
    </location>
</feature>
<evidence type="ECO:0000313" key="4">
    <source>
        <dbReference type="RefSeq" id="XP_033172391.1"/>
    </source>
</evidence>
<feature type="region of interest" description="Disordered" evidence="1">
    <location>
        <begin position="544"/>
        <end position="592"/>
    </location>
</feature>
<dbReference type="CTD" id="32547"/>
<dbReference type="InterPro" id="IPR052824">
    <property type="entry name" value="m6A_RNA_Methylation_Regulator"/>
</dbReference>
<feature type="region of interest" description="Disordered" evidence="1">
    <location>
        <begin position="1"/>
        <end position="81"/>
    </location>
</feature>
<feature type="compositionally biased region" description="Low complexity" evidence="1">
    <location>
        <begin position="1130"/>
        <end position="1167"/>
    </location>
</feature>
<feature type="compositionally biased region" description="Low complexity" evidence="1">
    <location>
        <begin position="379"/>
        <end position="395"/>
    </location>
</feature>
<feature type="compositionally biased region" description="Polar residues" evidence="1">
    <location>
        <begin position="1314"/>
        <end position="1324"/>
    </location>
</feature>
<feature type="compositionally biased region" description="Basic and acidic residues" evidence="1">
    <location>
        <begin position="291"/>
        <end position="301"/>
    </location>
</feature>
<feature type="region of interest" description="Disordered" evidence="1">
    <location>
        <begin position="967"/>
        <end position="1005"/>
    </location>
</feature>
<feature type="compositionally biased region" description="Low complexity" evidence="1">
    <location>
        <begin position="132"/>
        <end position="144"/>
    </location>
</feature>
<dbReference type="GeneID" id="117148845"/>
<proteinExistence type="predicted"/>
<feature type="region of interest" description="Disordered" evidence="1">
    <location>
        <begin position="618"/>
        <end position="683"/>
    </location>
</feature>
<feature type="compositionally biased region" description="Low complexity" evidence="1">
    <location>
        <begin position="563"/>
        <end position="592"/>
    </location>
</feature>
<feature type="region of interest" description="Disordered" evidence="1">
    <location>
        <begin position="1938"/>
        <end position="1971"/>
    </location>
</feature>
<feature type="compositionally biased region" description="Polar residues" evidence="1">
    <location>
        <begin position="859"/>
        <end position="882"/>
    </location>
</feature>
<dbReference type="RefSeq" id="XP_033172391.1">
    <property type="nucleotide sequence ID" value="XM_033316500.1"/>
</dbReference>
<name>A0A6P8KQK0_DROMA</name>
<feature type="compositionally biased region" description="Low complexity" evidence="1">
    <location>
        <begin position="437"/>
        <end position="447"/>
    </location>
</feature>
<keyword evidence="2" id="KW-1185">Reference proteome</keyword>
<dbReference type="RefSeq" id="XP_033172393.1">
    <property type="nucleotide sequence ID" value="XM_033316502.1"/>
</dbReference>
<evidence type="ECO:0000313" key="2">
    <source>
        <dbReference type="Proteomes" id="UP000515162"/>
    </source>
</evidence>
<feature type="compositionally biased region" description="Low complexity" evidence="1">
    <location>
        <begin position="59"/>
        <end position="78"/>
    </location>
</feature>
<feature type="region of interest" description="Disordered" evidence="1">
    <location>
        <begin position="126"/>
        <end position="148"/>
    </location>
</feature>
<feature type="region of interest" description="Disordered" evidence="1">
    <location>
        <begin position="376"/>
        <end position="465"/>
    </location>
</feature>
<feature type="region of interest" description="Disordered" evidence="1">
    <location>
        <begin position="1125"/>
        <end position="1170"/>
    </location>
</feature>
<evidence type="ECO:0000313" key="5">
    <source>
        <dbReference type="RefSeq" id="XP_033172393.1"/>
    </source>
</evidence>
<feature type="compositionally biased region" description="Polar residues" evidence="1">
    <location>
        <begin position="1334"/>
        <end position="1346"/>
    </location>
</feature>
<feature type="region of interest" description="Disordered" evidence="1">
    <location>
        <begin position="2378"/>
        <end position="2448"/>
    </location>
</feature>
<dbReference type="Proteomes" id="UP000515162">
    <property type="component" value="Chromosome X"/>
</dbReference>
<feature type="compositionally biased region" description="Low complexity" evidence="1">
    <location>
        <begin position="255"/>
        <end position="281"/>
    </location>
</feature>
<feature type="region of interest" description="Disordered" evidence="1">
    <location>
        <begin position="255"/>
        <end position="303"/>
    </location>
</feature>
<feature type="region of interest" description="Disordered" evidence="1">
    <location>
        <begin position="840"/>
        <end position="933"/>
    </location>
</feature>
<protein>
    <submittedName>
        <fullName evidence="3 4">Serine-rich adhesin for platelets isoform X1</fullName>
    </submittedName>
</protein>
<feature type="region of interest" description="Disordered" evidence="1">
    <location>
        <begin position="1314"/>
        <end position="1346"/>
    </location>
</feature>
<dbReference type="PANTHER" id="PTHR13585">
    <property type="entry name" value="CHASCON, ISOFORM D-RELATED"/>
    <property type="match status" value="1"/>
</dbReference>
<evidence type="ECO:0000256" key="1">
    <source>
        <dbReference type="SAM" id="MobiDB-lite"/>
    </source>
</evidence>
<organism evidence="2 3">
    <name type="scientific">Drosophila mauritiana</name>
    <name type="common">Fruit fly</name>
    <dbReference type="NCBI Taxonomy" id="7226"/>
    <lineage>
        <taxon>Eukaryota</taxon>
        <taxon>Metazoa</taxon>
        <taxon>Ecdysozoa</taxon>
        <taxon>Arthropoda</taxon>
        <taxon>Hexapoda</taxon>
        <taxon>Insecta</taxon>
        <taxon>Pterygota</taxon>
        <taxon>Neoptera</taxon>
        <taxon>Endopterygota</taxon>
        <taxon>Diptera</taxon>
        <taxon>Brachycera</taxon>
        <taxon>Muscomorpha</taxon>
        <taxon>Ephydroidea</taxon>
        <taxon>Drosophilidae</taxon>
        <taxon>Drosophila</taxon>
        <taxon>Sophophora</taxon>
    </lineage>
</organism>